<dbReference type="VEuPathDB" id="FungiDB:HMPREF1541_03301"/>
<dbReference type="OrthoDB" id="5389296at2759"/>
<name>W2RY05_CYPE1</name>
<feature type="compositionally biased region" description="Basic residues" evidence="1">
    <location>
        <begin position="113"/>
        <end position="122"/>
    </location>
</feature>
<dbReference type="HOGENOM" id="CLU_805504_0_0_1"/>
<dbReference type="GeneID" id="19970640"/>
<protein>
    <submittedName>
        <fullName evidence="2">Uncharacterized protein</fullName>
    </submittedName>
</protein>
<proteinExistence type="predicted"/>
<dbReference type="STRING" id="1220924.W2RY05"/>
<feature type="region of interest" description="Disordered" evidence="1">
    <location>
        <begin position="1"/>
        <end position="190"/>
    </location>
</feature>
<dbReference type="eggNOG" id="ENOG502T5BY">
    <property type="taxonomic scope" value="Eukaryota"/>
</dbReference>
<evidence type="ECO:0000313" key="2">
    <source>
        <dbReference type="EMBL" id="ETN41366.1"/>
    </source>
</evidence>
<feature type="compositionally biased region" description="Low complexity" evidence="1">
    <location>
        <begin position="17"/>
        <end position="28"/>
    </location>
</feature>
<dbReference type="InParanoid" id="W2RY05"/>
<dbReference type="Proteomes" id="UP000030752">
    <property type="component" value="Unassembled WGS sequence"/>
</dbReference>
<dbReference type="RefSeq" id="XP_008715875.1">
    <property type="nucleotide sequence ID" value="XM_008717653.1"/>
</dbReference>
<evidence type="ECO:0000313" key="3">
    <source>
        <dbReference type="Proteomes" id="UP000030752"/>
    </source>
</evidence>
<feature type="compositionally biased region" description="Polar residues" evidence="1">
    <location>
        <begin position="37"/>
        <end position="58"/>
    </location>
</feature>
<reference evidence="2 3" key="1">
    <citation type="submission" date="2013-03" db="EMBL/GenBank/DDBJ databases">
        <title>The Genome Sequence of Phialophora europaea CBS 101466.</title>
        <authorList>
            <consortium name="The Broad Institute Genomics Platform"/>
            <person name="Cuomo C."/>
            <person name="de Hoog S."/>
            <person name="Gorbushina A."/>
            <person name="Walker B."/>
            <person name="Young S.K."/>
            <person name="Zeng Q."/>
            <person name="Gargeya S."/>
            <person name="Fitzgerald M."/>
            <person name="Haas B."/>
            <person name="Abouelleil A."/>
            <person name="Allen A.W."/>
            <person name="Alvarado L."/>
            <person name="Arachchi H.M."/>
            <person name="Berlin A.M."/>
            <person name="Chapman S.B."/>
            <person name="Gainer-Dewar J."/>
            <person name="Goldberg J."/>
            <person name="Griggs A."/>
            <person name="Gujja S."/>
            <person name="Hansen M."/>
            <person name="Howarth C."/>
            <person name="Imamovic A."/>
            <person name="Ireland A."/>
            <person name="Larimer J."/>
            <person name="McCowan C."/>
            <person name="Murphy C."/>
            <person name="Pearson M."/>
            <person name="Poon T.W."/>
            <person name="Priest M."/>
            <person name="Roberts A."/>
            <person name="Saif S."/>
            <person name="Shea T."/>
            <person name="Sisk P."/>
            <person name="Sykes S."/>
            <person name="Wortman J."/>
            <person name="Nusbaum C."/>
            <person name="Birren B."/>
        </authorList>
    </citation>
    <scope>NUCLEOTIDE SEQUENCE [LARGE SCALE GENOMIC DNA]</scope>
    <source>
        <strain evidence="2 3">CBS 101466</strain>
    </source>
</reference>
<feature type="compositionally biased region" description="Low complexity" evidence="1">
    <location>
        <begin position="127"/>
        <end position="143"/>
    </location>
</feature>
<accession>W2RY05</accession>
<dbReference type="AlphaFoldDB" id="W2RY05"/>
<dbReference type="EMBL" id="KB822719">
    <property type="protein sequence ID" value="ETN41366.1"/>
    <property type="molecule type" value="Genomic_DNA"/>
</dbReference>
<evidence type="ECO:0000256" key="1">
    <source>
        <dbReference type="SAM" id="MobiDB-lite"/>
    </source>
</evidence>
<keyword evidence="3" id="KW-1185">Reference proteome</keyword>
<organism evidence="2 3">
    <name type="scientific">Cyphellophora europaea (strain CBS 101466)</name>
    <name type="common">Phialophora europaea</name>
    <dbReference type="NCBI Taxonomy" id="1220924"/>
    <lineage>
        <taxon>Eukaryota</taxon>
        <taxon>Fungi</taxon>
        <taxon>Dikarya</taxon>
        <taxon>Ascomycota</taxon>
        <taxon>Pezizomycotina</taxon>
        <taxon>Eurotiomycetes</taxon>
        <taxon>Chaetothyriomycetidae</taxon>
        <taxon>Chaetothyriales</taxon>
        <taxon>Cyphellophoraceae</taxon>
        <taxon>Cyphellophora</taxon>
    </lineage>
</organism>
<gene>
    <name evidence="2" type="ORF">HMPREF1541_03301</name>
</gene>
<feature type="compositionally biased region" description="Polar residues" evidence="1">
    <location>
        <begin position="176"/>
        <end position="190"/>
    </location>
</feature>
<sequence>MSRPDKTPAPARRFVRPSSSATQPPTSARKSAPPFSQFRTPGSTASPHSRVPQFSTPAPTHKDEINSSLEDDETSPSLPLRNPLGHASNRDPIDDVDGVDLPWQSDHRDTPMPKRRKVSHPHRPGDEPIAISSSPSEGESRSPQMSDDELHEASPPANVTPHTTARFRTPAPFRTQEASRSSRTVFRATDSSSTAKSEIVNTLPDAFTPSRRKGKHAYVPGSLADTVRNWILEVSTEDGKKDANDEREVLIEDARLEASGRAITAIDQSGLHWLLTGPQRWSASSISLETVQRIKEKGKVIIRSTSKSWTVPLQHLDRGADIQVAGHWDLPP</sequence>